<dbReference type="AlphaFoldDB" id="A0A1R4HAN1"/>
<dbReference type="InterPro" id="IPR036013">
    <property type="entry name" value="Band_7/SPFH_dom_sf"/>
</dbReference>
<dbReference type="GO" id="GO:0016020">
    <property type="term" value="C:membrane"/>
    <property type="evidence" value="ECO:0007669"/>
    <property type="project" value="UniProtKB-SubCell"/>
</dbReference>
<evidence type="ECO:0000256" key="2">
    <source>
        <dbReference type="ARBA" id="ARBA00023136"/>
    </source>
</evidence>
<dbReference type="Pfam" id="PF01145">
    <property type="entry name" value="Band_7"/>
    <property type="match status" value="1"/>
</dbReference>
<dbReference type="PANTHER" id="PTHR23222">
    <property type="entry name" value="PROHIBITIN"/>
    <property type="match status" value="1"/>
</dbReference>
<dbReference type="PANTHER" id="PTHR23222:SF1">
    <property type="entry name" value="PROHIBITIN-2"/>
    <property type="match status" value="1"/>
</dbReference>
<keyword evidence="4" id="KW-1133">Transmembrane helix</keyword>
<dbReference type="InterPro" id="IPR000163">
    <property type="entry name" value="Prohibitin"/>
</dbReference>
<evidence type="ECO:0000259" key="5">
    <source>
        <dbReference type="SMART" id="SM00244"/>
    </source>
</evidence>
<feature type="region of interest" description="Disordered" evidence="3">
    <location>
        <begin position="286"/>
        <end position="330"/>
    </location>
</feature>
<dbReference type="Proteomes" id="UP000195667">
    <property type="component" value="Unassembled WGS sequence"/>
</dbReference>
<dbReference type="CDD" id="cd03401">
    <property type="entry name" value="SPFH_prohibitin"/>
    <property type="match status" value="1"/>
</dbReference>
<feature type="transmembrane region" description="Helical" evidence="4">
    <location>
        <begin position="21"/>
        <end position="40"/>
    </location>
</feature>
<dbReference type="SUPFAM" id="SSF117892">
    <property type="entry name" value="Band 7/SPFH domain"/>
    <property type="match status" value="1"/>
</dbReference>
<gene>
    <name evidence="6" type="ORF">CRENPOLYSF1_410015</name>
</gene>
<protein>
    <submittedName>
        <fullName evidence="6">SPFH domain, Band 7 family protein</fullName>
    </submittedName>
</protein>
<accession>A0A1R4HAN1</accession>
<dbReference type="SMART" id="SM00244">
    <property type="entry name" value="PHB"/>
    <property type="match status" value="1"/>
</dbReference>
<feature type="compositionally biased region" description="Polar residues" evidence="3">
    <location>
        <begin position="314"/>
        <end position="324"/>
    </location>
</feature>
<evidence type="ECO:0000256" key="1">
    <source>
        <dbReference type="ARBA" id="ARBA00004167"/>
    </source>
</evidence>
<dbReference type="EMBL" id="FUKI01000117">
    <property type="protein sequence ID" value="SJM93226.1"/>
    <property type="molecule type" value="Genomic_DNA"/>
</dbReference>
<feature type="domain" description="Band 7" evidence="5">
    <location>
        <begin position="42"/>
        <end position="204"/>
    </location>
</feature>
<dbReference type="InterPro" id="IPR001107">
    <property type="entry name" value="Band_7"/>
</dbReference>
<evidence type="ECO:0000313" key="7">
    <source>
        <dbReference type="Proteomes" id="UP000195667"/>
    </source>
</evidence>
<keyword evidence="2 4" id="KW-0472">Membrane</keyword>
<proteinExistence type="predicted"/>
<comment type="subcellular location">
    <subcellularLocation>
        <location evidence="1">Membrane</location>
        <topology evidence="1">Single-pass membrane protein</topology>
    </subcellularLocation>
</comment>
<organism evidence="6 7">
    <name type="scientific">Crenothrix polyspora</name>
    <dbReference type="NCBI Taxonomy" id="360316"/>
    <lineage>
        <taxon>Bacteria</taxon>
        <taxon>Pseudomonadati</taxon>
        <taxon>Pseudomonadota</taxon>
        <taxon>Gammaproteobacteria</taxon>
        <taxon>Methylococcales</taxon>
        <taxon>Crenotrichaceae</taxon>
        <taxon>Crenothrix</taxon>
    </lineage>
</organism>
<dbReference type="GO" id="GO:0007005">
    <property type="term" value="P:mitochondrion organization"/>
    <property type="evidence" value="ECO:0007669"/>
    <property type="project" value="TreeGrafter"/>
</dbReference>
<sequence>MTVPAAPIGMYARIKAWLKRWRASFIVALLITAMVLVFFFNRIVISIQSGEAGVLYRRFSGTETDTIYAEGLYIISPLDTMYIYEVRKQVARHEFDVISNKGLTIHLSLAVRYRPEYELLGVLHQRIGPNYLDRVILPQIESVMRKQLGHYSAEQIYTNEEGLLTNAILTALDEVGRNYVQVEDIIIRSIQLPPDMVSAIEDKLKQEEFMKSYEFRIKTATKEGERLKIEAEAVKTYHNAINESLTEAVLRYKGIEATQKLAASPNAKVVVIGSGKDGLPIILGGDQVTAAPAPPEASAANAEDKATKKPNPQAPKNTSAKADSAEGDSQ</sequence>
<reference evidence="7" key="1">
    <citation type="submission" date="2017-02" db="EMBL/GenBank/DDBJ databases">
        <authorList>
            <person name="Daims H."/>
        </authorList>
    </citation>
    <scope>NUCLEOTIDE SEQUENCE [LARGE SCALE GENOMIC DNA]</scope>
</reference>
<evidence type="ECO:0000256" key="4">
    <source>
        <dbReference type="SAM" id="Phobius"/>
    </source>
</evidence>
<keyword evidence="7" id="KW-1185">Reference proteome</keyword>
<keyword evidence="4" id="KW-0812">Transmembrane</keyword>
<evidence type="ECO:0000313" key="6">
    <source>
        <dbReference type="EMBL" id="SJM93226.1"/>
    </source>
</evidence>
<evidence type="ECO:0000256" key="3">
    <source>
        <dbReference type="SAM" id="MobiDB-lite"/>
    </source>
</evidence>
<name>A0A1R4HAN1_9GAMM</name>
<dbReference type="Gene3D" id="3.30.479.30">
    <property type="entry name" value="Band 7 domain"/>
    <property type="match status" value="1"/>
</dbReference>